<keyword evidence="2" id="KW-0496">Mitochondrion</keyword>
<protein>
    <submittedName>
        <fullName evidence="2">NADH dehydrogenase subunit 4L</fullName>
    </submittedName>
</protein>
<name>A0A1E1G7F9_9BILA</name>
<keyword evidence="1" id="KW-1133">Transmembrane helix</keyword>
<gene>
    <name evidence="2" type="primary">ND4L</name>
</gene>
<feature type="transmembrane region" description="Helical" evidence="1">
    <location>
        <begin position="46"/>
        <end position="65"/>
    </location>
</feature>
<reference evidence="2" key="1">
    <citation type="submission" date="2016-05" db="EMBL/GenBank/DDBJ databases">
        <title>Complete mitochondrial genomes of four entomopathogenic nematode species of genus Steinernema.</title>
        <authorList>
            <person name="Kikuchi T."/>
            <person name="Afrin T."/>
            <person name="Yoshida M."/>
        </authorList>
    </citation>
    <scope>NUCLEOTIDE SEQUENCE</scope>
    <source>
        <strain evidence="2">IbKt142</strain>
    </source>
</reference>
<keyword evidence="1" id="KW-0812">Transmembrane</keyword>
<evidence type="ECO:0000256" key="1">
    <source>
        <dbReference type="SAM" id="Phobius"/>
    </source>
</evidence>
<evidence type="ECO:0000313" key="2">
    <source>
        <dbReference type="EMBL" id="BAV78687.1"/>
    </source>
</evidence>
<keyword evidence="1" id="KW-0472">Membrane</keyword>
<feature type="transmembrane region" description="Helical" evidence="1">
    <location>
        <begin position="20"/>
        <end position="39"/>
    </location>
</feature>
<geneLocation type="mitochondrion" evidence="2"/>
<dbReference type="Gene3D" id="1.10.287.3510">
    <property type="match status" value="1"/>
</dbReference>
<dbReference type="EMBL" id="AP017468">
    <property type="protein sequence ID" value="BAV78687.1"/>
    <property type="molecule type" value="Genomic_DNA"/>
</dbReference>
<proteinExistence type="predicted"/>
<dbReference type="AlphaFoldDB" id="A0A1E1G7F9"/>
<sequence>MIVFVFFSIVSFLFKWHRVLFILISLEFLMMSLFVYFSCYLNEMMFLYFVCFSVVSSVLGLVIMVGNVKFYGSDKCLF</sequence>
<organism evidence="2">
    <name type="scientific">Steinernema litorale</name>
    <dbReference type="NCBI Taxonomy" id="361181"/>
    <lineage>
        <taxon>Eukaryota</taxon>
        <taxon>Metazoa</taxon>
        <taxon>Ecdysozoa</taxon>
        <taxon>Nematoda</taxon>
        <taxon>Chromadorea</taxon>
        <taxon>Rhabditida</taxon>
        <taxon>Tylenchina</taxon>
        <taxon>Panagrolaimomorpha</taxon>
        <taxon>Strongyloidoidea</taxon>
        <taxon>Steinernematidae</taxon>
        <taxon>Steinernema</taxon>
    </lineage>
</organism>
<accession>A0A1E1G7F9</accession>